<dbReference type="Gene3D" id="1.10.510.10">
    <property type="entry name" value="Transferase(Phosphotransferase) domain 1"/>
    <property type="match status" value="1"/>
</dbReference>
<keyword evidence="1 3" id="KW-0547">Nucleotide-binding</keyword>
<dbReference type="Proteomes" id="UP001212997">
    <property type="component" value="Unassembled WGS sequence"/>
</dbReference>
<feature type="compositionally biased region" description="Basic and acidic residues" evidence="4">
    <location>
        <begin position="687"/>
        <end position="703"/>
    </location>
</feature>
<feature type="binding site" evidence="3">
    <location>
        <position position="73"/>
    </location>
    <ligand>
        <name>ATP</name>
        <dbReference type="ChEBI" id="CHEBI:30616"/>
    </ligand>
</feature>
<feature type="compositionally biased region" description="Polar residues" evidence="4">
    <location>
        <begin position="460"/>
        <end position="472"/>
    </location>
</feature>
<dbReference type="SUPFAM" id="SSF56112">
    <property type="entry name" value="Protein kinase-like (PK-like)"/>
    <property type="match status" value="1"/>
</dbReference>
<dbReference type="GO" id="GO:0005524">
    <property type="term" value="F:ATP binding"/>
    <property type="evidence" value="ECO:0007669"/>
    <property type="project" value="UniProtKB-UniRule"/>
</dbReference>
<feature type="compositionally biased region" description="Polar residues" evidence="4">
    <location>
        <begin position="1052"/>
        <end position="1065"/>
    </location>
</feature>
<dbReference type="InterPro" id="IPR008271">
    <property type="entry name" value="Ser/Thr_kinase_AS"/>
</dbReference>
<dbReference type="GO" id="GO:0035556">
    <property type="term" value="P:intracellular signal transduction"/>
    <property type="evidence" value="ECO:0007669"/>
    <property type="project" value="TreeGrafter"/>
</dbReference>
<evidence type="ECO:0000256" key="2">
    <source>
        <dbReference type="ARBA" id="ARBA00022840"/>
    </source>
</evidence>
<dbReference type="InterPro" id="IPR000719">
    <property type="entry name" value="Prot_kinase_dom"/>
</dbReference>
<dbReference type="FunFam" id="1.10.510.10:FF:000571">
    <property type="entry name" value="Maternal embryonic leucine zipper kinase"/>
    <property type="match status" value="1"/>
</dbReference>
<organism evidence="6 7">
    <name type="scientific">Meripilus lineatus</name>
    <dbReference type="NCBI Taxonomy" id="2056292"/>
    <lineage>
        <taxon>Eukaryota</taxon>
        <taxon>Fungi</taxon>
        <taxon>Dikarya</taxon>
        <taxon>Basidiomycota</taxon>
        <taxon>Agaricomycotina</taxon>
        <taxon>Agaricomycetes</taxon>
        <taxon>Polyporales</taxon>
        <taxon>Meripilaceae</taxon>
        <taxon>Meripilus</taxon>
    </lineage>
</organism>
<keyword evidence="7" id="KW-1185">Reference proteome</keyword>
<protein>
    <recommendedName>
        <fullName evidence="5">Protein kinase domain-containing protein</fullName>
    </recommendedName>
</protein>
<evidence type="ECO:0000256" key="1">
    <source>
        <dbReference type="ARBA" id="ARBA00022741"/>
    </source>
</evidence>
<feature type="compositionally biased region" description="Polar residues" evidence="4">
    <location>
        <begin position="332"/>
        <end position="355"/>
    </location>
</feature>
<evidence type="ECO:0000313" key="6">
    <source>
        <dbReference type="EMBL" id="KAJ3483957.1"/>
    </source>
</evidence>
<dbReference type="CDD" id="cd14003">
    <property type="entry name" value="STKc_AMPK-like"/>
    <property type="match status" value="1"/>
</dbReference>
<feature type="compositionally biased region" description="Acidic residues" evidence="4">
    <location>
        <begin position="1353"/>
        <end position="1362"/>
    </location>
</feature>
<dbReference type="PANTHER" id="PTHR24346:SF110">
    <property type="entry name" value="NON-SPECIFIC SERINE_THREONINE PROTEIN KINASE"/>
    <property type="match status" value="1"/>
</dbReference>
<dbReference type="PROSITE" id="PS00107">
    <property type="entry name" value="PROTEIN_KINASE_ATP"/>
    <property type="match status" value="1"/>
</dbReference>
<dbReference type="EMBL" id="JANAWD010000207">
    <property type="protein sequence ID" value="KAJ3483957.1"/>
    <property type="molecule type" value="Genomic_DNA"/>
</dbReference>
<dbReference type="GO" id="GO:0005737">
    <property type="term" value="C:cytoplasm"/>
    <property type="evidence" value="ECO:0007669"/>
    <property type="project" value="TreeGrafter"/>
</dbReference>
<feature type="region of interest" description="Disordered" evidence="4">
    <location>
        <begin position="309"/>
        <end position="403"/>
    </location>
</feature>
<feature type="compositionally biased region" description="Polar residues" evidence="4">
    <location>
        <begin position="1024"/>
        <end position="1037"/>
    </location>
</feature>
<sequence length="1362" mass="145741">MPPPNGGHRHTDSVSQNHKAQLASAYNELGKELSSSKIRVVGNYTLGKAIGEGAYGKVRIGVHRLTGTRVAIKQIPKAMSASLTREIHHHRQLHHPHVTQLYEVIATESNIWLVTELCSGGELFDYLAEKGRLTEDEVRLVFGQLCLAVAYVHEKGIVHRDLKLENVLLDERCRVKLGDFGFTREFERGNLLETFCGTTGYAAPEMLLAKKYLGPEVDIWSLGVILYTLLTGTLPFDDDDDSVMRDKVIIGEFEDPEWLSDEVRDLIKKILVIDPNNRLSISQILAHPWFSAPVPPLSAAPSSTFNFAPPSPLPSPSPLPELPPVIEAPPKSVSSVTSDSTFHSASADFPSTPTTPDEGLEDDVFGSPTPHVYATVPHRSSQSTLKSPHLSVQEAPESLPSPQTILEEGTTTLSPLSLLDSSALRPSISRSTTLSNFSSSSKNPPTHPARTPARTKRRSISSTLSEPASPTTAAAKACTLPQDFSSMLHTPSPMIFSTQLERDLLNNLSSIGFDTSQIVHSVLTDACDATGSLWWMLKRKAEKRAAADGVVELSAVGVAENGVKEGSKHAPKLKEVRENGDDKDAKNKVTEKSSHEHFKQPATTPSTPPHSPTLTQARSAPELQFIPPTPTAATTVMSQPPTTPPRSKSPSTNQNDRPHTLLSPVSSTSLLDSFAAKSHPSTPSGSLKERDSRDGRDKDKDSQGSKGRKNRAGSVSIMQRATTALEAAGLVRKKSSEAVKEERERERSGEKRSGGSGDEPRGSHGSGSNKAKSPPLRAVKDSAAPGTPPPSVPVTGDGTVASNHIGSPWVLAGLKGSSTSPPSTPASSHGDTLGALPNIQEHGAKMNRQRGSLLSTFRMWFREDPKGKRKAASPPTLSTQGLGYSTPGGTSGNSPSASPVNGRGRGTVKRRVSGNRGKVGTVGRRSTNRAKRSSMSSRRSSSVNSKRSSLTSTQIAILEASPSPQHVVPPATSADQMTPMTRQRSDPSRRSFGSHTPNSEREEFVSRPSSIQSFHNHHRHRKSPSASSAGSTMQVGRNSPLPKYHRRGGSGSSTTRVVRQVTSSGPGKHQAVAAHLRSNSASSNHSLASSRHNSVYELSETEGRRASSPRKSLSRSSFDDGGASTPRRGGTTTFVAQKRQTPFSHPGGNGYISSMGRTSWKKSWGREPPGWQTRTAHPSIEVLAILPAVGDTTTNIRDVFTGRTSLSMGDESDWVDEDDDVSDYAYVGGLGQLPISTNSNPLVTKPSAYSRDATDLPMLSPPSARGPFIKPPPLALSTPASSTVIGKRATGGGLGSVNTAGRGPRTKTGGRSPAGRTSPLPNETTFEAADTRGGGRRQLPNGRSGPAFRQAIQEEDEDEEEE</sequence>
<feature type="region of interest" description="Disordered" evidence="4">
    <location>
        <begin position="564"/>
        <end position="852"/>
    </location>
</feature>
<feature type="compositionally biased region" description="Low complexity" evidence="4">
    <location>
        <begin position="885"/>
        <end position="899"/>
    </location>
</feature>
<feature type="compositionally biased region" description="Low complexity" evidence="4">
    <location>
        <begin position="1073"/>
        <end position="1093"/>
    </location>
</feature>
<feature type="domain" description="Protein kinase" evidence="5">
    <location>
        <begin position="44"/>
        <end position="290"/>
    </location>
</feature>
<name>A0AAD5V466_9APHY</name>
<dbReference type="PANTHER" id="PTHR24346">
    <property type="entry name" value="MAP/MICROTUBULE AFFINITY-REGULATING KINASE"/>
    <property type="match status" value="1"/>
</dbReference>
<comment type="caution">
    <text evidence="6">The sequence shown here is derived from an EMBL/GenBank/DDBJ whole genome shotgun (WGS) entry which is preliminary data.</text>
</comment>
<dbReference type="PROSITE" id="PS00108">
    <property type="entry name" value="PROTEIN_KINASE_ST"/>
    <property type="match status" value="1"/>
</dbReference>
<evidence type="ECO:0000256" key="4">
    <source>
        <dbReference type="SAM" id="MobiDB-lite"/>
    </source>
</evidence>
<feature type="compositionally biased region" description="Basic and acidic residues" evidence="4">
    <location>
        <begin position="564"/>
        <end position="599"/>
    </location>
</feature>
<evidence type="ECO:0000313" key="7">
    <source>
        <dbReference type="Proteomes" id="UP001212997"/>
    </source>
</evidence>
<keyword evidence="2 3" id="KW-0067">ATP-binding</keyword>
<feature type="compositionally biased region" description="Polar residues" evidence="4">
    <location>
        <begin position="973"/>
        <end position="982"/>
    </location>
</feature>
<feature type="compositionally biased region" description="Polar residues" evidence="4">
    <location>
        <begin position="1130"/>
        <end position="1143"/>
    </location>
</feature>
<feature type="compositionally biased region" description="Basic and acidic residues" evidence="4">
    <location>
        <begin position="734"/>
        <end position="762"/>
    </location>
</feature>
<feature type="compositionally biased region" description="Low complexity" evidence="4">
    <location>
        <begin position="933"/>
        <end position="952"/>
    </location>
</feature>
<evidence type="ECO:0000256" key="3">
    <source>
        <dbReference type="PROSITE-ProRule" id="PRU10141"/>
    </source>
</evidence>
<feature type="region of interest" description="Disordered" evidence="4">
    <location>
        <begin position="864"/>
        <end position="1152"/>
    </location>
</feature>
<feature type="compositionally biased region" description="Pro residues" evidence="4">
    <location>
        <begin position="309"/>
        <end position="327"/>
    </location>
</feature>
<dbReference type="Pfam" id="PF00069">
    <property type="entry name" value="Pkinase"/>
    <property type="match status" value="1"/>
</dbReference>
<evidence type="ECO:0000259" key="5">
    <source>
        <dbReference type="PROSITE" id="PS50011"/>
    </source>
</evidence>
<gene>
    <name evidence="6" type="ORF">NLI96_g5960</name>
</gene>
<dbReference type="GO" id="GO:0004674">
    <property type="term" value="F:protein serine/threonine kinase activity"/>
    <property type="evidence" value="ECO:0007669"/>
    <property type="project" value="TreeGrafter"/>
</dbReference>
<feature type="compositionally biased region" description="Low complexity" evidence="4">
    <location>
        <begin position="817"/>
        <end position="828"/>
    </location>
</feature>
<accession>A0AAD5V466</accession>
<dbReference type="InterPro" id="IPR011009">
    <property type="entry name" value="Kinase-like_dom_sf"/>
</dbReference>
<dbReference type="PROSITE" id="PS50011">
    <property type="entry name" value="PROTEIN_KINASE_DOM"/>
    <property type="match status" value="1"/>
</dbReference>
<reference evidence="6" key="1">
    <citation type="submission" date="2022-07" db="EMBL/GenBank/DDBJ databases">
        <title>Genome Sequence of Physisporinus lineatus.</title>
        <authorList>
            <person name="Buettner E."/>
        </authorList>
    </citation>
    <scope>NUCLEOTIDE SEQUENCE</scope>
    <source>
        <strain evidence="6">VT162</strain>
    </source>
</reference>
<feature type="region of interest" description="Disordered" evidence="4">
    <location>
        <begin position="430"/>
        <end position="474"/>
    </location>
</feature>
<proteinExistence type="predicted"/>
<dbReference type="InterPro" id="IPR017441">
    <property type="entry name" value="Protein_kinase_ATP_BS"/>
</dbReference>
<feature type="compositionally biased region" description="Low complexity" evidence="4">
    <location>
        <begin position="661"/>
        <end position="673"/>
    </location>
</feature>
<feature type="region of interest" description="Disordered" evidence="4">
    <location>
        <begin position="1253"/>
        <end position="1362"/>
    </location>
</feature>
<dbReference type="SMART" id="SM00220">
    <property type="entry name" value="S_TKc"/>
    <property type="match status" value="1"/>
</dbReference>
<feature type="compositionally biased region" description="Low complexity" evidence="4">
    <location>
        <begin position="430"/>
        <end position="441"/>
    </location>
</feature>